<evidence type="ECO:0000313" key="2">
    <source>
        <dbReference type="Proteomes" id="UP000327085"/>
    </source>
</evidence>
<reference evidence="2" key="1">
    <citation type="journal article" date="2020" name="Plant J.">
        <title>Transposons played a major role in the diversification between the closely related almond and peach genomes: results from the almond genome sequence.</title>
        <authorList>
            <person name="Alioto T."/>
            <person name="Alexiou K.G."/>
            <person name="Bardil A."/>
            <person name="Barteri F."/>
            <person name="Castanera R."/>
            <person name="Cruz F."/>
            <person name="Dhingra A."/>
            <person name="Duval H."/>
            <person name="Fernandez I Marti A."/>
            <person name="Frias L."/>
            <person name="Galan B."/>
            <person name="Garcia J.L."/>
            <person name="Howad W."/>
            <person name="Gomez-Garrido J."/>
            <person name="Gut M."/>
            <person name="Julca I."/>
            <person name="Morata J."/>
            <person name="Puigdomenech P."/>
            <person name="Ribeca P."/>
            <person name="Rubio Cabetas M.J."/>
            <person name="Vlasova A."/>
            <person name="Wirthensohn M."/>
            <person name="Garcia-Mas J."/>
            <person name="Gabaldon T."/>
            <person name="Casacuberta J.M."/>
            <person name="Arus P."/>
        </authorList>
    </citation>
    <scope>NUCLEOTIDE SEQUENCE [LARGE SCALE GENOMIC DNA]</scope>
    <source>
        <strain evidence="2">cv. Texas</strain>
    </source>
</reference>
<gene>
    <name evidence="1" type="ORF">ALMOND_2B007718</name>
</gene>
<dbReference type="Gramene" id="VVA35751">
    <property type="protein sequence ID" value="VVA35751"/>
    <property type="gene ID" value="Prudul26B007718"/>
</dbReference>
<dbReference type="EMBL" id="CABIKO010000405">
    <property type="protein sequence ID" value="VVA35751.1"/>
    <property type="molecule type" value="Genomic_DNA"/>
</dbReference>
<dbReference type="AlphaFoldDB" id="A0A5E4G7F9"/>
<accession>A0A5E4G7F9</accession>
<proteinExistence type="predicted"/>
<name>A0A5E4G7F9_PRUDU</name>
<organism evidence="1 2">
    <name type="scientific">Prunus dulcis</name>
    <name type="common">Almond</name>
    <name type="synonym">Amygdalus dulcis</name>
    <dbReference type="NCBI Taxonomy" id="3755"/>
    <lineage>
        <taxon>Eukaryota</taxon>
        <taxon>Viridiplantae</taxon>
        <taxon>Streptophyta</taxon>
        <taxon>Embryophyta</taxon>
        <taxon>Tracheophyta</taxon>
        <taxon>Spermatophyta</taxon>
        <taxon>Magnoliopsida</taxon>
        <taxon>eudicotyledons</taxon>
        <taxon>Gunneridae</taxon>
        <taxon>Pentapetalae</taxon>
        <taxon>rosids</taxon>
        <taxon>fabids</taxon>
        <taxon>Rosales</taxon>
        <taxon>Rosaceae</taxon>
        <taxon>Amygdaloideae</taxon>
        <taxon>Amygdaleae</taxon>
        <taxon>Prunus</taxon>
    </lineage>
</organism>
<dbReference type="InParanoid" id="A0A5E4G7F9"/>
<sequence>MAYEPETAYSGYIEAIYESETETGYGYDEPETAYAGYNEPEAARFVYDEPENTYIGYDKEPENPYFRYNEVVPSSNNREMNVSTEVENRVKSSYNDQYCRSSSSYRESYKAQEHVDKLTGQMGYKEEEKYTHNQKYVDKEQGYTFERETQVKFKDSVYPNKSATKSNNSRIKY</sequence>
<dbReference type="Proteomes" id="UP000327085">
    <property type="component" value="Chromosome 1"/>
</dbReference>
<protein>
    <submittedName>
        <fullName evidence="1">PREDICTED: cytochrome P450 CYP749A22</fullName>
    </submittedName>
</protein>
<evidence type="ECO:0000313" key="1">
    <source>
        <dbReference type="EMBL" id="VVA35751.1"/>
    </source>
</evidence>